<evidence type="ECO:0000259" key="1">
    <source>
        <dbReference type="Pfam" id="PF13358"/>
    </source>
</evidence>
<comment type="caution">
    <text evidence="2">The sequence shown here is derived from an EMBL/GenBank/DDBJ whole genome shotgun (WGS) entry which is preliminary data.</text>
</comment>
<dbReference type="GO" id="GO:0003676">
    <property type="term" value="F:nucleic acid binding"/>
    <property type="evidence" value="ECO:0007669"/>
    <property type="project" value="InterPro"/>
</dbReference>
<dbReference type="EMBL" id="JWZT01005339">
    <property type="protein sequence ID" value="KII61390.1"/>
    <property type="molecule type" value="Genomic_DNA"/>
</dbReference>
<dbReference type="Gene3D" id="3.30.420.10">
    <property type="entry name" value="Ribonuclease H-like superfamily/Ribonuclease H"/>
    <property type="match status" value="1"/>
</dbReference>
<keyword evidence="3" id="KW-1185">Reference proteome</keyword>
<gene>
    <name evidence="2" type="ORF">RF11_12804</name>
</gene>
<proteinExistence type="predicted"/>
<reference evidence="2 3" key="1">
    <citation type="journal article" date="2014" name="Genome Biol. Evol.">
        <title>The genome of the myxosporean Thelohanellus kitauei shows adaptations to nutrient acquisition within its fish host.</title>
        <authorList>
            <person name="Yang Y."/>
            <person name="Xiong J."/>
            <person name="Zhou Z."/>
            <person name="Huo F."/>
            <person name="Miao W."/>
            <person name="Ran C."/>
            <person name="Liu Y."/>
            <person name="Zhang J."/>
            <person name="Feng J."/>
            <person name="Wang M."/>
            <person name="Wang M."/>
            <person name="Wang L."/>
            <person name="Yao B."/>
        </authorList>
    </citation>
    <scope>NUCLEOTIDE SEQUENCE [LARGE SCALE GENOMIC DNA]</scope>
    <source>
        <strain evidence="2">Wuqing</strain>
    </source>
</reference>
<dbReference type="OrthoDB" id="5854164at2759"/>
<dbReference type="PANTHER" id="PTHR46564">
    <property type="entry name" value="TRANSPOSASE"/>
    <property type="match status" value="1"/>
</dbReference>
<accession>A0A0C2M2S5</accession>
<sequence>MQVQLGKNTPKSIQERFAYAQTYFIGRYLACIKYSFFYDRCDIYGETGFNLHIRRIYDRSQRGKVQTTMANFRGRNISVSATMNVAGLINYMNIVASYSKWEFVQFLGECLQHLSDSPKIFVLDNIRLHHSIEIPQVLESRGYRVVFLLPYSPRGNPN</sequence>
<protein>
    <recommendedName>
        <fullName evidence="1">Tc1-like transposase DDE domain-containing protein</fullName>
    </recommendedName>
</protein>
<dbReference type="AlphaFoldDB" id="A0A0C2M2S5"/>
<dbReference type="InterPro" id="IPR038717">
    <property type="entry name" value="Tc1-like_DDE_dom"/>
</dbReference>
<evidence type="ECO:0000313" key="3">
    <source>
        <dbReference type="Proteomes" id="UP000031668"/>
    </source>
</evidence>
<evidence type="ECO:0000313" key="2">
    <source>
        <dbReference type="EMBL" id="KII61390.1"/>
    </source>
</evidence>
<dbReference type="Pfam" id="PF13358">
    <property type="entry name" value="DDE_3"/>
    <property type="match status" value="1"/>
</dbReference>
<dbReference type="PANTHER" id="PTHR46564:SF1">
    <property type="entry name" value="TRANSPOSASE"/>
    <property type="match status" value="1"/>
</dbReference>
<dbReference type="InterPro" id="IPR036397">
    <property type="entry name" value="RNaseH_sf"/>
</dbReference>
<dbReference type="Proteomes" id="UP000031668">
    <property type="component" value="Unassembled WGS sequence"/>
</dbReference>
<feature type="domain" description="Tc1-like transposase DDE" evidence="1">
    <location>
        <begin position="46"/>
        <end position="157"/>
    </location>
</feature>
<organism evidence="2 3">
    <name type="scientific">Thelohanellus kitauei</name>
    <name type="common">Myxosporean</name>
    <dbReference type="NCBI Taxonomy" id="669202"/>
    <lineage>
        <taxon>Eukaryota</taxon>
        <taxon>Metazoa</taxon>
        <taxon>Cnidaria</taxon>
        <taxon>Myxozoa</taxon>
        <taxon>Myxosporea</taxon>
        <taxon>Bivalvulida</taxon>
        <taxon>Platysporina</taxon>
        <taxon>Myxobolidae</taxon>
        <taxon>Thelohanellus</taxon>
    </lineage>
</organism>
<name>A0A0C2M2S5_THEKT</name>